<evidence type="ECO:0000313" key="7">
    <source>
        <dbReference type="EMBL" id="MBL4927511.1"/>
    </source>
</evidence>
<organism evidence="7 8">
    <name type="scientific">Fuscibacter oryzae</name>
    <dbReference type="NCBI Taxonomy" id="2803939"/>
    <lineage>
        <taxon>Bacteria</taxon>
        <taxon>Pseudomonadati</taxon>
        <taxon>Pseudomonadota</taxon>
        <taxon>Alphaproteobacteria</taxon>
        <taxon>Rhodobacterales</taxon>
        <taxon>Paracoccaceae</taxon>
        <taxon>Fuscibacter</taxon>
    </lineage>
</organism>
<dbReference type="AlphaFoldDB" id="A0A8J7SUD5"/>
<evidence type="ECO:0000256" key="4">
    <source>
        <dbReference type="ARBA" id="ARBA00023136"/>
    </source>
</evidence>
<keyword evidence="8" id="KW-1185">Reference proteome</keyword>
<feature type="transmembrane region" description="Helical" evidence="5">
    <location>
        <begin position="102"/>
        <end position="127"/>
    </location>
</feature>
<evidence type="ECO:0000313" key="8">
    <source>
        <dbReference type="Proteomes" id="UP000619033"/>
    </source>
</evidence>
<sequence>MALSAWDTIRQPRMMARRIMAMNLPLNSAATALLLTAILGALLSATTWALLGTAEDNASAMADVFDRPFLLAGIQVLVQAAAAWLAWAVGRFFGGTGNLAQACALMAWVEWVLVLVQVAQVLLLLALPPLAEATSPLALILFFWLMASFIAELHGFPTLWKVLLGIILTAAALGVVVVFILAALVGAGGLANV</sequence>
<accession>A0A8J7SUD5</accession>
<feature type="transmembrane region" description="Helical" evidence="5">
    <location>
        <begin position="163"/>
        <end position="187"/>
    </location>
</feature>
<comment type="subcellular location">
    <subcellularLocation>
        <location evidence="1">Membrane</location>
        <topology evidence="1">Multi-pass membrane protein</topology>
    </subcellularLocation>
</comment>
<keyword evidence="2 5" id="KW-0812">Transmembrane</keyword>
<reference evidence="7" key="1">
    <citation type="submission" date="2021-01" db="EMBL/GenBank/DDBJ databases">
        <title>Genome seq and assembly of Tabrizicola sp. KVB23.</title>
        <authorList>
            <person name="Chhetri G."/>
        </authorList>
    </citation>
    <scope>NUCLEOTIDE SEQUENCE</scope>
    <source>
        <strain evidence="7">KVB23</strain>
    </source>
</reference>
<protein>
    <submittedName>
        <fullName evidence="7">YIP1 family protein</fullName>
    </submittedName>
</protein>
<feature type="domain" description="Yip1" evidence="6">
    <location>
        <begin position="6"/>
        <end position="178"/>
    </location>
</feature>
<feature type="transmembrane region" description="Helical" evidence="5">
    <location>
        <begin position="133"/>
        <end position="151"/>
    </location>
</feature>
<keyword evidence="4 5" id="KW-0472">Membrane</keyword>
<feature type="transmembrane region" description="Helical" evidence="5">
    <location>
        <begin position="69"/>
        <end position="90"/>
    </location>
</feature>
<dbReference type="EMBL" id="JAESVP010000002">
    <property type="protein sequence ID" value="MBL4927511.1"/>
    <property type="molecule type" value="Genomic_DNA"/>
</dbReference>
<dbReference type="InterPro" id="IPR006977">
    <property type="entry name" value="Yip1_dom"/>
</dbReference>
<dbReference type="GO" id="GO:0016020">
    <property type="term" value="C:membrane"/>
    <property type="evidence" value="ECO:0007669"/>
    <property type="project" value="UniProtKB-SubCell"/>
</dbReference>
<evidence type="ECO:0000256" key="1">
    <source>
        <dbReference type="ARBA" id="ARBA00004141"/>
    </source>
</evidence>
<name>A0A8J7SUD5_9RHOB</name>
<evidence type="ECO:0000259" key="6">
    <source>
        <dbReference type="Pfam" id="PF04893"/>
    </source>
</evidence>
<keyword evidence="3 5" id="KW-1133">Transmembrane helix</keyword>
<dbReference type="Pfam" id="PF04893">
    <property type="entry name" value="Yip1"/>
    <property type="match status" value="1"/>
</dbReference>
<gene>
    <name evidence="7" type="ORF">JI744_05270</name>
</gene>
<evidence type="ECO:0000256" key="5">
    <source>
        <dbReference type="SAM" id="Phobius"/>
    </source>
</evidence>
<comment type="caution">
    <text evidence="7">The sequence shown here is derived from an EMBL/GenBank/DDBJ whole genome shotgun (WGS) entry which is preliminary data.</text>
</comment>
<dbReference type="Proteomes" id="UP000619033">
    <property type="component" value="Unassembled WGS sequence"/>
</dbReference>
<evidence type="ECO:0000256" key="3">
    <source>
        <dbReference type="ARBA" id="ARBA00022989"/>
    </source>
</evidence>
<evidence type="ECO:0000256" key="2">
    <source>
        <dbReference type="ARBA" id="ARBA00022692"/>
    </source>
</evidence>
<proteinExistence type="predicted"/>